<feature type="compositionally biased region" description="Polar residues" evidence="11">
    <location>
        <begin position="59"/>
        <end position="80"/>
    </location>
</feature>
<accession>A0AAW0QT26</accession>
<dbReference type="InterPro" id="IPR003395">
    <property type="entry name" value="RecF/RecN/SMC_N"/>
</dbReference>
<evidence type="ECO:0000256" key="8">
    <source>
        <dbReference type="ARBA" id="ARBA00023054"/>
    </source>
</evidence>
<evidence type="ECO:0000256" key="10">
    <source>
        <dbReference type="SAM" id="Coils"/>
    </source>
</evidence>
<dbReference type="PANTHER" id="PTHR45916:SF1">
    <property type="entry name" value="STRUCTURAL MAINTENANCE OF CHROMOSOMES PROTEIN 5"/>
    <property type="match status" value="1"/>
</dbReference>
<dbReference type="GO" id="GO:0005634">
    <property type="term" value="C:nucleus"/>
    <property type="evidence" value="ECO:0007669"/>
    <property type="project" value="UniProtKB-SubCell"/>
</dbReference>
<dbReference type="GO" id="GO:0003697">
    <property type="term" value="F:single-stranded DNA binding"/>
    <property type="evidence" value="ECO:0007669"/>
    <property type="project" value="TreeGrafter"/>
</dbReference>
<keyword evidence="14" id="KW-1185">Reference proteome</keyword>
<keyword evidence="6" id="KW-0547">Nucleotide-binding</keyword>
<comment type="subcellular location">
    <subcellularLocation>
        <location evidence="2">Chromosome</location>
    </subcellularLocation>
    <subcellularLocation>
        <location evidence="1">Nucleus</location>
    </subcellularLocation>
</comment>
<evidence type="ECO:0000256" key="3">
    <source>
        <dbReference type="ARBA" id="ARBA00010171"/>
    </source>
</evidence>
<comment type="similarity">
    <text evidence="3">Belongs to the SMC family. SMC5 subfamily.</text>
</comment>
<dbReference type="Pfam" id="PF02463">
    <property type="entry name" value="SMC_N"/>
    <property type="match status" value="1"/>
</dbReference>
<protein>
    <recommendedName>
        <fullName evidence="4">Structural maintenance of chromosomes protein 5</fullName>
    </recommendedName>
</protein>
<feature type="domain" description="RecF/RecN/SMC N-terminal" evidence="12">
    <location>
        <begin position="91"/>
        <end position="1086"/>
    </location>
</feature>
<dbReference type="Gene3D" id="1.10.287.1490">
    <property type="match status" value="1"/>
</dbReference>
<dbReference type="Gene3D" id="3.40.50.300">
    <property type="entry name" value="P-loop containing nucleotide triphosphate hydrolases"/>
    <property type="match status" value="2"/>
</dbReference>
<evidence type="ECO:0000256" key="9">
    <source>
        <dbReference type="ARBA" id="ARBA00023242"/>
    </source>
</evidence>
<evidence type="ECO:0000313" key="14">
    <source>
        <dbReference type="Proteomes" id="UP001392437"/>
    </source>
</evidence>
<evidence type="ECO:0000313" key="13">
    <source>
        <dbReference type="EMBL" id="KAK8114096.1"/>
    </source>
</evidence>
<evidence type="ECO:0000256" key="2">
    <source>
        <dbReference type="ARBA" id="ARBA00004286"/>
    </source>
</evidence>
<feature type="region of interest" description="Disordered" evidence="11">
    <location>
        <begin position="1"/>
        <end position="83"/>
    </location>
</feature>
<proteinExistence type="inferred from homology"/>
<feature type="compositionally biased region" description="Basic residues" evidence="11">
    <location>
        <begin position="1"/>
        <end position="11"/>
    </location>
</feature>
<feature type="region of interest" description="Disordered" evidence="11">
    <location>
        <begin position="451"/>
        <end position="471"/>
    </location>
</feature>
<evidence type="ECO:0000259" key="12">
    <source>
        <dbReference type="Pfam" id="PF02463"/>
    </source>
</evidence>
<dbReference type="EMBL" id="JAQQWP010000006">
    <property type="protein sequence ID" value="KAK8114096.1"/>
    <property type="molecule type" value="Genomic_DNA"/>
</dbReference>
<gene>
    <name evidence="13" type="ORF">PG999_006165</name>
</gene>
<evidence type="ECO:0000256" key="6">
    <source>
        <dbReference type="ARBA" id="ARBA00022741"/>
    </source>
</evidence>
<dbReference type="GO" id="GO:0000724">
    <property type="term" value="P:double-strand break repair via homologous recombination"/>
    <property type="evidence" value="ECO:0007669"/>
    <property type="project" value="TreeGrafter"/>
</dbReference>
<dbReference type="FunFam" id="3.40.50.300:FF:001301">
    <property type="entry name" value="Structural maintenance of chromosomes 5"/>
    <property type="match status" value="1"/>
</dbReference>
<reference evidence="13 14" key="1">
    <citation type="submission" date="2023-01" db="EMBL/GenBank/DDBJ databases">
        <title>Analysis of 21 Apiospora genomes using comparative genomics revels a genus with tremendous synthesis potential of carbohydrate active enzymes and secondary metabolites.</title>
        <authorList>
            <person name="Sorensen T."/>
        </authorList>
    </citation>
    <scope>NUCLEOTIDE SEQUENCE [LARGE SCALE GENOMIC DNA]</scope>
    <source>
        <strain evidence="13 14">CBS 117206</strain>
    </source>
</reference>
<feature type="coiled-coil region" evidence="10">
    <location>
        <begin position="836"/>
        <end position="884"/>
    </location>
</feature>
<evidence type="ECO:0000256" key="4">
    <source>
        <dbReference type="ARBA" id="ARBA00018687"/>
    </source>
</evidence>
<evidence type="ECO:0000256" key="5">
    <source>
        <dbReference type="ARBA" id="ARBA00022454"/>
    </source>
</evidence>
<dbReference type="Proteomes" id="UP001392437">
    <property type="component" value="Unassembled WGS sequence"/>
</dbReference>
<keyword evidence="7" id="KW-0067">ATP-binding</keyword>
<feature type="coiled-coil region" evidence="10">
    <location>
        <begin position="697"/>
        <end position="748"/>
    </location>
</feature>
<evidence type="ECO:0000256" key="7">
    <source>
        <dbReference type="ARBA" id="ARBA00022840"/>
    </source>
</evidence>
<feature type="coiled-coil region" evidence="10">
    <location>
        <begin position="323"/>
        <end position="403"/>
    </location>
</feature>
<comment type="caution">
    <text evidence="13">The sequence shown here is derived from an EMBL/GenBank/DDBJ whole genome shotgun (WGS) entry which is preliminary data.</text>
</comment>
<keyword evidence="9" id="KW-0539">Nucleus</keyword>
<name>A0AAW0QT26_9PEZI</name>
<keyword evidence="5" id="KW-0158">Chromosome</keyword>
<organism evidence="13 14">
    <name type="scientific">Apiospora kogelbergensis</name>
    <dbReference type="NCBI Taxonomy" id="1337665"/>
    <lineage>
        <taxon>Eukaryota</taxon>
        <taxon>Fungi</taxon>
        <taxon>Dikarya</taxon>
        <taxon>Ascomycota</taxon>
        <taxon>Pezizomycotina</taxon>
        <taxon>Sordariomycetes</taxon>
        <taxon>Xylariomycetidae</taxon>
        <taxon>Amphisphaeriales</taxon>
        <taxon>Apiosporaceae</taxon>
        <taxon>Apiospora</taxon>
    </lineage>
</organism>
<dbReference type="GO" id="GO:0030915">
    <property type="term" value="C:Smc5-Smc6 complex"/>
    <property type="evidence" value="ECO:0007669"/>
    <property type="project" value="TreeGrafter"/>
</dbReference>
<dbReference type="GO" id="GO:0005524">
    <property type="term" value="F:ATP binding"/>
    <property type="evidence" value="ECO:0007669"/>
    <property type="project" value="UniProtKB-KW"/>
</dbReference>
<dbReference type="AlphaFoldDB" id="A0AAW0QT26"/>
<evidence type="ECO:0000256" key="1">
    <source>
        <dbReference type="ARBA" id="ARBA00004123"/>
    </source>
</evidence>
<dbReference type="InterPro" id="IPR027417">
    <property type="entry name" value="P-loop_NTPase"/>
</dbReference>
<keyword evidence="8 10" id="KW-0175">Coiled coil</keyword>
<sequence length="1136" mass="130014">MPPTTSRRRSRSVYEDEDQDGTPPLTSESAKRQRHGRRRQALEDDVDEENSDANEPHESLTQTNDSSSLRVSGTPNQNGQHDMEEYHPGAIVRVMVEDFVTYEHAEFLPGPNLNMVIGPNGTGKSSLVCAICLGLGFHPRNLGRAGHVGEFVKHGKDYAVIEVELQADSNKRTNPIVRVQISREDNGRKWWLNGRESTQKAVQSLTKEMRIQIDNLCQFLPQDKVAEFAGLTPIDLLHETLRAAAPEKMIEEQAQLKTWHQEYKKLKSNVDAASDTLKQLEGRQQAQQADVDRLKEREAITDRIEEWKKTRICASYEVVRVAHRAAKTKVKDATARLRRLERASGPALEAVSSKEDYRAKIELVVKDREKRLKDAEARSAEGIAEMENQGNAITQKKREIAAETASLQGPRKREIANVKQAITGLQAKYKQDPPAFVAGEWTQKIRAKEHTQRDIAEEKRQATTHKDDIQRQGRAIMDEEKKLKQDIEHLDSQEGQLVSQLRKLDHHVARGWEWLQDHRDEFEEEVFGPPMLNCSLKDKRYSDLVQSMLGRSDFLCFITQTRKDHQKLSDQFYKEMKLRVTIKTCVNKIEEFRPPMSADEARQLGIDGFAIDYLDGPSPVLATLCSDRRLHVSGVALQDVNPQQFKQLFEGQKISSWATGSTRFQVIRRREYGPGAETTSTRQVRPGQFWTDQPVDNAEKVELQKQLEAKVEEKQELRKTFGEAKAQLSELEERENAVKEEITQLKLDKSKLQTAHTHWSALPEKIETEKAKLKAQQDGLAVCRSRIAELASELDDLCSAKVQAVLRHKELVAHIREARLALLDAHIRLIEATSDIQGLKDRNREITSNLDRTRDEIKNHQVAVRDLQQEAEQVRDEVAALSEEGDNIDIYRQKANGKTPEEIDQEIEAEQANFSLIQPVDQQILRQYEKRNKEIHDYTSRKEEQTRKLEKVGGQIQKLMHKWEPSVDQLVSRINDAFSYNFQQISCAGEVGVHKEEDFDQWAIEIKVKFRENETLQQLNQHRQSGGERAVSTIFYLMALQSMAQAPFRVVDEINQGMDPRNERMVHERMVEIACREHTSQYFLITPKLLTGLRYDPRMRVLCIASGEHVPPEARELDFKKLVGLQRAANAVKASA</sequence>
<feature type="compositionally biased region" description="Acidic residues" evidence="11">
    <location>
        <begin position="43"/>
        <end position="52"/>
    </location>
</feature>
<dbReference type="SUPFAM" id="SSF52540">
    <property type="entry name" value="P-loop containing nucleoside triphosphate hydrolases"/>
    <property type="match status" value="1"/>
</dbReference>
<feature type="coiled-coil region" evidence="10">
    <location>
        <begin position="249"/>
        <end position="297"/>
    </location>
</feature>
<dbReference type="PANTHER" id="PTHR45916">
    <property type="entry name" value="STRUCTURAL MAINTENANCE OF CHROMOSOMES PROTEIN 5"/>
    <property type="match status" value="1"/>
</dbReference>
<evidence type="ECO:0000256" key="11">
    <source>
        <dbReference type="SAM" id="MobiDB-lite"/>
    </source>
</evidence>